<sequence length="255" mass="27907">METIKKERNGKVIFSEYKRGGGIIKAVSMGRDDILFELKDSKLKGRGGAGFPTSTKWMLTAASISEEKYIICNADEGEPGTFKDRVLLAEYPELVFDGMVIAGYTIGARTGIVYLRGEYEYLLKPLQDYLAEMRKDNLLGDDILGKEGFCFDIKIFLGSGAYVCGEETALIESLEGHRGEARNRPPYPVNTGFNGDCENPGVYELPWGTSVNELLELVGAKDTKAVQIGGASGFCYPKAQFDRKLAYEDAATGGS</sequence>
<dbReference type="InterPro" id="IPR011538">
    <property type="entry name" value="Nuo51_FMN-bd"/>
</dbReference>
<dbReference type="Gene3D" id="3.40.50.11540">
    <property type="entry name" value="NADH-ubiquinone oxidoreductase 51kDa subunit"/>
    <property type="match status" value="1"/>
</dbReference>
<dbReference type="Pfam" id="PF01512">
    <property type="entry name" value="Complex1_51K"/>
    <property type="match status" value="1"/>
</dbReference>
<dbReference type="InterPro" id="IPR037225">
    <property type="entry name" value="Nuo51_FMN-bd_sf"/>
</dbReference>
<proteinExistence type="predicted"/>
<feature type="domain" description="NADH-ubiquinone oxidoreductase 51kDa subunit FMN-binding" evidence="1">
    <location>
        <begin position="39"/>
        <end position="189"/>
    </location>
</feature>
<name>A0A7R8ZQG6_9CRUS</name>
<dbReference type="PANTHER" id="PTHR43578">
    <property type="entry name" value="NADH-QUINONE OXIDOREDUCTASE SUBUNIT F"/>
    <property type="match status" value="1"/>
</dbReference>
<dbReference type="SUPFAM" id="SSF142019">
    <property type="entry name" value="Nqo1 FMN-binding domain-like"/>
    <property type="match status" value="1"/>
</dbReference>
<reference evidence="2" key="1">
    <citation type="submission" date="2020-11" db="EMBL/GenBank/DDBJ databases">
        <authorList>
            <person name="Tran Van P."/>
        </authorList>
    </citation>
    <scope>NUCLEOTIDE SEQUENCE</scope>
</reference>
<dbReference type="EMBL" id="OB664890">
    <property type="protein sequence ID" value="CAD7232622.1"/>
    <property type="molecule type" value="Genomic_DNA"/>
</dbReference>
<feature type="non-terminal residue" evidence="2">
    <location>
        <position position="1"/>
    </location>
</feature>
<accession>A0A7R8ZQG6</accession>
<dbReference type="SUPFAM" id="SSF142984">
    <property type="entry name" value="Nqo1 middle domain-like"/>
    <property type="match status" value="1"/>
</dbReference>
<gene>
    <name evidence="2" type="ORF">CTOB1V02_LOCUS10455</name>
</gene>
<protein>
    <recommendedName>
        <fullName evidence="1">NADH-ubiquinone oxidoreductase 51kDa subunit FMN-binding domain-containing protein</fullName>
    </recommendedName>
</protein>
<evidence type="ECO:0000259" key="1">
    <source>
        <dbReference type="Pfam" id="PF01512"/>
    </source>
</evidence>
<dbReference type="PANTHER" id="PTHR43578:SF3">
    <property type="entry name" value="NADH-QUINONE OXIDOREDUCTASE SUBUNIT F"/>
    <property type="match status" value="1"/>
</dbReference>
<evidence type="ECO:0000313" key="2">
    <source>
        <dbReference type="EMBL" id="CAD7232622.1"/>
    </source>
</evidence>
<dbReference type="OrthoDB" id="10253113at2759"/>
<dbReference type="AlphaFoldDB" id="A0A7R8ZQG6"/>
<organism evidence="2">
    <name type="scientific">Cyprideis torosa</name>
    <dbReference type="NCBI Taxonomy" id="163714"/>
    <lineage>
        <taxon>Eukaryota</taxon>
        <taxon>Metazoa</taxon>
        <taxon>Ecdysozoa</taxon>
        <taxon>Arthropoda</taxon>
        <taxon>Crustacea</taxon>
        <taxon>Oligostraca</taxon>
        <taxon>Ostracoda</taxon>
        <taxon>Podocopa</taxon>
        <taxon>Podocopida</taxon>
        <taxon>Cytherocopina</taxon>
        <taxon>Cytheroidea</taxon>
        <taxon>Cytherideidae</taxon>
        <taxon>Cyprideis</taxon>
    </lineage>
</organism>